<feature type="domain" description="Calponin-homology (CH)" evidence="8">
    <location>
        <begin position="491"/>
        <end position="598"/>
    </location>
</feature>
<keyword evidence="5" id="KW-0539">Nucleus</keyword>
<evidence type="ECO:0000259" key="8">
    <source>
        <dbReference type="PROSITE" id="PS50021"/>
    </source>
</evidence>
<evidence type="ECO:0000313" key="10">
    <source>
        <dbReference type="Proteomes" id="UP001150062"/>
    </source>
</evidence>
<evidence type="ECO:0000256" key="6">
    <source>
        <dbReference type="SAM" id="Coils"/>
    </source>
</evidence>
<sequence length="1070" mass="125395">MTTQTSKYKLRKNSGKKEIIFNVDLIVPEVDSFLEYHIRSLVPTKSEKELYMYEEIEFKVQELEKRLMVLGEKLQKVNKVKDVSFIVPSSQEPICILGRVCMEDPKLTTNNIMIEGSLERDNGRRVSLDLSQLNDYSFFAGQVVLIRGTIPTEGRMKVMGYLDTVYPPRLQVRVGGILNYQKPRSLKEQSIESVLEQIESNKNENNPETETKYFTKIIVTKGPYETLQGDDQCLSDLLKLIKTESPDIIMLIGPFLSDKSDYIKFAQGEQTFFNDFQNRMGSWIQVVNQTFSKTKTKTPQIILIPDLSDVVNEFVFPQPPFKWNLFGQGTKPKNVHLHWNPSMIRINELLIGCVSNDTLFDLSRQEISKSNNKIQNEKIPRLIDHFFKQQSFYPIYPGSDESMLSLSHQNKLKIPFLPDIMIFSSRLKYFVKEVNGVICINPGSLTTGNTGGTFAKIVILPPTFNDENEDEDSLITNQINQRTRVEMNKKNDLIVTILRWSRELLGEPDLTLKSLLFSDCIHLLNILNIVSPCKENQVCFASYELIQQSENLKEYIQTLQYCGFPLKNKLVISEMIQGFSKFHQLILESLSFLKNIYQLNGSIRQTKNEIRQFFLLKPKNCKSVKEVFETNKKILFLKNDQIDWIKKKNNIRLFENQFWFHSAGKSGVKTQNQQQEQQQKQEKQEQREQQEQQEQQEKQEQQEQQQKQEKQEQRQKQQEHKQVKTKAKTKTKRKMKMKTKSTATKRKKKTKLKKDSKRKKKPKIHSTRDWKGILHQEEALIKVKENIIKLKELELLEKQLREKEEWEKKTRKVEQEQFERLKNKLELELKKGLLMSSSNKLELTQSKTELEIISTLDSQMLKQVEKQIKKSQKKLLELKKWRLNSINRFSLKNNKKKSKQSKIKKNNVHSDDGNENKNKSITHDHLKNTSNNKRHTRSQSFIIINPKDKRKIQKKKNLKTFDRFLKKKQEEINWLKETKAKTKGDSTSREDRNYKRALSFTNDISLNDSYFSSESESELDNDQKNTNTSTCVTTDPNTSINTSTSTSTNTNKKKKKKQKKKKKNKKKFIL</sequence>
<dbReference type="InterPro" id="IPR016722">
    <property type="entry name" value="DNA_pol_alpha_bsu"/>
</dbReference>
<dbReference type="Proteomes" id="UP001150062">
    <property type="component" value="Unassembled WGS sequence"/>
</dbReference>
<dbReference type="InterPro" id="IPR054300">
    <property type="entry name" value="OB_DPOA2"/>
</dbReference>
<proteinExistence type="inferred from homology"/>
<dbReference type="PROSITE" id="PS50021">
    <property type="entry name" value="CH"/>
    <property type="match status" value="1"/>
</dbReference>
<feature type="compositionally biased region" description="Basic residues" evidence="7">
    <location>
        <begin position="723"/>
        <end position="765"/>
    </location>
</feature>
<dbReference type="InterPro" id="IPR001715">
    <property type="entry name" value="CH_dom"/>
</dbReference>
<organism evidence="9 10">
    <name type="scientific">Anaeramoeba flamelloides</name>
    <dbReference type="NCBI Taxonomy" id="1746091"/>
    <lineage>
        <taxon>Eukaryota</taxon>
        <taxon>Metamonada</taxon>
        <taxon>Anaeramoebidae</taxon>
        <taxon>Anaeramoeba</taxon>
    </lineage>
</organism>
<feature type="compositionally biased region" description="Polar residues" evidence="7">
    <location>
        <begin position="1024"/>
        <end position="1036"/>
    </location>
</feature>
<dbReference type="EMBL" id="JAOAOG010000127">
    <property type="protein sequence ID" value="KAJ6247149.1"/>
    <property type="molecule type" value="Genomic_DNA"/>
</dbReference>
<dbReference type="Gene3D" id="3.60.21.60">
    <property type="match status" value="2"/>
</dbReference>
<feature type="region of interest" description="Disordered" evidence="7">
    <location>
        <begin position="1012"/>
        <end position="1070"/>
    </location>
</feature>
<feature type="compositionally biased region" description="Basic and acidic residues" evidence="7">
    <location>
        <begin position="908"/>
        <end position="927"/>
    </location>
</feature>
<dbReference type="InterPro" id="IPR007185">
    <property type="entry name" value="DNA_pol_a/d/e_bsu"/>
</dbReference>
<evidence type="ECO:0000256" key="5">
    <source>
        <dbReference type="ARBA" id="ARBA00023242"/>
    </source>
</evidence>
<feature type="compositionally biased region" description="Low complexity" evidence="7">
    <location>
        <begin position="1037"/>
        <end position="1050"/>
    </location>
</feature>
<feature type="compositionally biased region" description="Basic and acidic residues" evidence="7">
    <location>
        <begin position="679"/>
        <end position="722"/>
    </location>
</feature>
<dbReference type="Pfam" id="PF22062">
    <property type="entry name" value="OB_DPOA2"/>
    <property type="match status" value="1"/>
</dbReference>
<keyword evidence="4" id="KW-0235">DNA replication</keyword>
<accession>A0ABQ8YRB5</accession>
<dbReference type="Pfam" id="PF04042">
    <property type="entry name" value="DNA_pol_E_B"/>
    <property type="match status" value="1"/>
</dbReference>
<comment type="subcellular location">
    <subcellularLocation>
        <location evidence="1">Nucleus</location>
    </subcellularLocation>
</comment>
<feature type="region of interest" description="Disordered" evidence="7">
    <location>
        <begin position="665"/>
        <end position="766"/>
    </location>
</feature>
<dbReference type="PANTHER" id="PTHR23061:SF12">
    <property type="entry name" value="DNA POLYMERASE ALPHA SUBUNIT B"/>
    <property type="match status" value="1"/>
</dbReference>
<evidence type="ECO:0000256" key="7">
    <source>
        <dbReference type="SAM" id="MobiDB-lite"/>
    </source>
</evidence>
<dbReference type="PANTHER" id="PTHR23061">
    <property type="entry name" value="DNA POLYMERASE 2 ALPHA 70 KDA SUBUNIT"/>
    <property type="match status" value="1"/>
</dbReference>
<comment type="caution">
    <text evidence="9">The sequence shown here is derived from an EMBL/GenBank/DDBJ whole genome shotgun (WGS) entry which is preliminary data.</text>
</comment>
<evidence type="ECO:0000313" key="9">
    <source>
        <dbReference type="EMBL" id="KAJ6247149.1"/>
    </source>
</evidence>
<feature type="compositionally biased region" description="Basic residues" evidence="7">
    <location>
        <begin position="1051"/>
        <end position="1070"/>
    </location>
</feature>
<feature type="coiled-coil region" evidence="6">
    <location>
        <begin position="783"/>
        <end position="831"/>
    </location>
</feature>
<feature type="compositionally biased region" description="Basic residues" evidence="7">
    <location>
        <begin position="893"/>
        <end position="907"/>
    </location>
</feature>
<reference evidence="9" key="1">
    <citation type="submission" date="2022-08" db="EMBL/GenBank/DDBJ databases">
        <title>Novel sulfate-reducing endosymbionts in the free-living metamonad Anaeramoeba.</title>
        <authorList>
            <person name="Jerlstrom-Hultqvist J."/>
            <person name="Cepicka I."/>
            <person name="Gallot-Lavallee L."/>
            <person name="Salas-Leiva D."/>
            <person name="Curtis B.A."/>
            <person name="Zahonova K."/>
            <person name="Pipaliya S."/>
            <person name="Dacks J."/>
            <person name="Roger A.J."/>
        </authorList>
    </citation>
    <scope>NUCLEOTIDE SEQUENCE</scope>
    <source>
        <strain evidence="9">Schooner1</strain>
    </source>
</reference>
<feature type="region of interest" description="Disordered" evidence="7">
    <location>
        <begin position="889"/>
        <end position="956"/>
    </location>
</feature>
<name>A0ABQ8YRB5_9EUKA</name>
<comment type="similarity">
    <text evidence="2">Belongs to the DNA polymerase alpha subunit B family.</text>
</comment>
<gene>
    <name evidence="9" type="ORF">M0813_18674</name>
</gene>
<protein>
    <recommendedName>
        <fullName evidence="3">DNA polymerase alpha subunit B</fullName>
    </recommendedName>
</protein>
<evidence type="ECO:0000256" key="3">
    <source>
        <dbReference type="ARBA" id="ARBA00018596"/>
    </source>
</evidence>
<keyword evidence="10" id="KW-1185">Reference proteome</keyword>
<evidence type="ECO:0000256" key="2">
    <source>
        <dbReference type="ARBA" id="ARBA00007299"/>
    </source>
</evidence>
<evidence type="ECO:0000256" key="1">
    <source>
        <dbReference type="ARBA" id="ARBA00004123"/>
    </source>
</evidence>
<keyword evidence="6" id="KW-0175">Coiled coil</keyword>
<evidence type="ECO:0000256" key="4">
    <source>
        <dbReference type="ARBA" id="ARBA00022705"/>
    </source>
</evidence>
<feature type="coiled-coil region" evidence="6">
    <location>
        <begin position="53"/>
        <end position="80"/>
    </location>
</feature>